<dbReference type="SUPFAM" id="SSF52833">
    <property type="entry name" value="Thioredoxin-like"/>
    <property type="match status" value="1"/>
</dbReference>
<sequence>MAATTEATTDAGEQAFDVCVVGAGPAGLMLGSLLSRFGVKTTVLDDRPDPTAVGRADGIQPKTIETFQMMGLGDDLLRDGVRVHDICMWRGTAAESLKRMSREIHYPEEYLDVLWPFILLCHQGMIEGLLLDDMHDSGGSVQRSHTFKSLEKSPSDLASLSIHCADASQESVLSNYVVGCDGARSKVRDAIPDTYAQGTPHRSAWGVLDGELDTDFPDIWSKTVVFSEEYGTVLIIPRERNMTRFYIELKMESDDAASHRSTAQTQELVMEQARHVLAPYRLEWRSVEWFGHYTVAQRVAAKFTNPEQNVFIAGDASHTHSPKAAQGMNTSVHDSWNLAWKLNLAVRGLATPALLASYETERKKIALDLIHFDYEHANQIAGGDAAALAENFRTNIQFIAGVGVDYGHNSINEPVRETARSKAGGCGGAQPGHTLPPAKVTRYIDANPVDIQMDIPVLGQFRVYVFVPDVVAATSFLHALSDAVKTETSLMSRLSAAASRSYAEKPRPTRKKDIYVRPERYTTVSELFTFGLVTATEKAKFEIADLPAIFSQSPWSIYLDDIPLMDTRKKTCTDKWLGGLQPGEAAVMNVRPDGYVGSVRRWEASDASIGAEAARWLESYYGAFLQAS</sequence>
<dbReference type="InterPro" id="IPR002938">
    <property type="entry name" value="FAD-bd"/>
</dbReference>
<dbReference type="STRING" id="1262450.S3CCV1"/>
<accession>S3CCV1</accession>
<dbReference type="PRINTS" id="PR00420">
    <property type="entry name" value="RNGMNOXGNASE"/>
</dbReference>
<dbReference type="Gene3D" id="3.30.9.10">
    <property type="entry name" value="D-Amino Acid Oxidase, subunit A, domain 2"/>
    <property type="match status" value="1"/>
</dbReference>
<dbReference type="PANTHER" id="PTHR43004:SF4">
    <property type="entry name" value="FAD-BINDING DOMAIN-CONTAINING PROTEIN"/>
    <property type="match status" value="1"/>
</dbReference>
<dbReference type="Gene3D" id="3.50.50.60">
    <property type="entry name" value="FAD/NAD(P)-binding domain"/>
    <property type="match status" value="1"/>
</dbReference>
<dbReference type="eggNOG" id="KOG3855">
    <property type="taxonomic scope" value="Eukaryota"/>
</dbReference>
<dbReference type="InterPro" id="IPR036188">
    <property type="entry name" value="FAD/NAD-bd_sf"/>
</dbReference>
<evidence type="ECO:0000256" key="3">
    <source>
        <dbReference type="ARBA" id="ARBA00022827"/>
    </source>
</evidence>
<dbReference type="SUPFAM" id="SSF54373">
    <property type="entry name" value="FAD-linked reductases, C-terminal domain"/>
    <property type="match status" value="1"/>
</dbReference>
<reference evidence="7 8" key="1">
    <citation type="journal article" date="2013" name="BMC Genomics">
        <title>The genome and transcriptome of the pine saprophyte Ophiostoma piceae, and a comparison with the bark beetle-associated pine pathogen Grosmannia clavigera.</title>
        <authorList>
            <person name="Haridas S."/>
            <person name="Wang Y."/>
            <person name="Lim L."/>
            <person name="Massoumi Alamouti S."/>
            <person name="Jackman S."/>
            <person name="Docking R."/>
            <person name="Robertson G."/>
            <person name="Birol I."/>
            <person name="Bohlmann J."/>
            <person name="Breuil C."/>
        </authorList>
    </citation>
    <scope>NUCLEOTIDE SEQUENCE [LARGE SCALE GENOMIC DNA]</scope>
    <source>
        <strain evidence="7 8">UAMH 11346</strain>
    </source>
</reference>
<dbReference type="OMA" id="EWRSVEW"/>
<evidence type="ECO:0000256" key="2">
    <source>
        <dbReference type="ARBA" id="ARBA00022630"/>
    </source>
</evidence>
<keyword evidence="4" id="KW-0560">Oxidoreductase</keyword>
<dbReference type="InterPro" id="IPR050641">
    <property type="entry name" value="RIFMO-like"/>
</dbReference>
<dbReference type="Pfam" id="PF07976">
    <property type="entry name" value="Phe_hydrox_dim"/>
    <property type="match status" value="1"/>
</dbReference>
<dbReference type="GO" id="GO:0071949">
    <property type="term" value="F:FAD binding"/>
    <property type="evidence" value="ECO:0007669"/>
    <property type="project" value="InterPro"/>
</dbReference>
<comment type="similarity">
    <text evidence="1">Belongs to the PheA/TfdB FAD monooxygenase family.</text>
</comment>
<evidence type="ECO:0000259" key="5">
    <source>
        <dbReference type="Pfam" id="PF01494"/>
    </source>
</evidence>
<dbReference type="GO" id="GO:0016709">
    <property type="term" value="F:oxidoreductase activity, acting on paired donors, with incorporation or reduction of molecular oxygen, NAD(P)H as one donor, and incorporation of one atom of oxygen"/>
    <property type="evidence" value="ECO:0007669"/>
    <property type="project" value="UniProtKB-ARBA"/>
</dbReference>
<dbReference type="VEuPathDB" id="FungiDB:F503_04658"/>
<dbReference type="AlphaFoldDB" id="S3CCV1"/>
<keyword evidence="8" id="KW-1185">Reference proteome</keyword>
<dbReference type="OrthoDB" id="5325318at2759"/>
<dbReference type="EMBL" id="KE148162">
    <property type="protein sequence ID" value="EPE04143.1"/>
    <property type="molecule type" value="Genomic_DNA"/>
</dbReference>
<evidence type="ECO:0000256" key="1">
    <source>
        <dbReference type="ARBA" id="ARBA00007801"/>
    </source>
</evidence>
<keyword evidence="3" id="KW-0274">FAD</keyword>
<evidence type="ECO:0000256" key="4">
    <source>
        <dbReference type="ARBA" id="ARBA00023002"/>
    </source>
</evidence>
<feature type="domain" description="Phenol hydroxylase-like C-terminal dimerisation" evidence="6">
    <location>
        <begin position="404"/>
        <end position="625"/>
    </location>
</feature>
<name>S3CCV1_OPHP1</name>
<evidence type="ECO:0000259" key="6">
    <source>
        <dbReference type="Pfam" id="PF07976"/>
    </source>
</evidence>
<dbReference type="HOGENOM" id="CLU_009665_9_3_1"/>
<keyword evidence="2" id="KW-0285">Flavoprotein</keyword>
<feature type="domain" description="FAD-binding" evidence="5">
    <location>
        <begin position="17"/>
        <end position="371"/>
    </location>
</feature>
<dbReference type="InterPro" id="IPR038220">
    <property type="entry name" value="PHOX_C_sf"/>
</dbReference>
<dbReference type="InterPro" id="IPR036249">
    <property type="entry name" value="Thioredoxin-like_sf"/>
</dbReference>
<dbReference type="Proteomes" id="UP000016923">
    <property type="component" value="Unassembled WGS sequence"/>
</dbReference>
<gene>
    <name evidence="7" type="ORF">F503_04658</name>
</gene>
<dbReference type="SUPFAM" id="SSF51905">
    <property type="entry name" value="FAD/NAD(P)-binding domain"/>
    <property type="match status" value="1"/>
</dbReference>
<dbReference type="Gene3D" id="3.40.30.20">
    <property type="match status" value="1"/>
</dbReference>
<evidence type="ECO:0000313" key="7">
    <source>
        <dbReference type="EMBL" id="EPE04143.1"/>
    </source>
</evidence>
<dbReference type="InterPro" id="IPR012941">
    <property type="entry name" value="Phe_hydrox_C_dim_dom"/>
</dbReference>
<dbReference type="Pfam" id="PF01494">
    <property type="entry name" value="FAD_binding_3"/>
    <property type="match status" value="1"/>
</dbReference>
<dbReference type="PANTHER" id="PTHR43004">
    <property type="entry name" value="TRK SYSTEM POTASSIUM UPTAKE PROTEIN"/>
    <property type="match status" value="1"/>
</dbReference>
<protein>
    <submittedName>
        <fullName evidence="7">Fad binding domain-containing protein</fullName>
    </submittedName>
</protein>
<organism evidence="7 8">
    <name type="scientific">Ophiostoma piceae (strain UAMH 11346)</name>
    <name type="common">Sap stain fungus</name>
    <dbReference type="NCBI Taxonomy" id="1262450"/>
    <lineage>
        <taxon>Eukaryota</taxon>
        <taxon>Fungi</taxon>
        <taxon>Dikarya</taxon>
        <taxon>Ascomycota</taxon>
        <taxon>Pezizomycotina</taxon>
        <taxon>Sordariomycetes</taxon>
        <taxon>Sordariomycetidae</taxon>
        <taxon>Ophiostomatales</taxon>
        <taxon>Ophiostomataceae</taxon>
        <taxon>Ophiostoma</taxon>
    </lineage>
</organism>
<evidence type="ECO:0000313" key="8">
    <source>
        <dbReference type="Proteomes" id="UP000016923"/>
    </source>
</evidence>
<proteinExistence type="inferred from homology"/>